<protein>
    <submittedName>
        <fullName evidence="2">DUF4861 domain-containing protein</fullName>
    </submittedName>
</protein>
<organism evidence="2 3">
    <name type="scientific">Niabella ginsenosidivorans</name>
    <dbReference type="NCBI Taxonomy" id="1176587"/>
    <lineage>
        <taxon>Bacteria</taxon>
        <taxon>Pseudomonadati</taxon>
        <taxon>Bacteroidota</taxon>
        <taxon>Chitinophagia</taxon>
        <taxon>Chitinophagales</taxon>
        <taxon>Chitinophagaceae</taxon>
        <taxon>Niabella</taxon>
    </lineage>
</organism>
<dbReference type="STRING" id="1176587.A8C56_00855"/>
<dbReference type="Pfam" id="PF16153">
    <property type="entry name" value="DUF4861"/>
    <property type="match status" value="1"/>
</dbReference>
<keyword evidence="1" id="KW-0732">Signal</keyword>
<sequence>MKALLLLLIGCGFTGNIWAQTKTITVINPSDIARKDELVVLKREWLKKKLPLLSNDHYVVIADKGTPQVVQYDDMDGDGSWDEAVLLLDLAPGQQRTLTATVSDQPAAVKAVVRSYVRQKHRLPDSRFGANVLTDTMPYNNAPTDFSKQKLPPYLTEGPAWENDKVGFRKYFDTRNANDIWGKRVPQMVLDEVGADPSKIYHNLADWGMDILKVGKSLGAGALALKLSINEKDTLIRFGSNVKQEIYRQVTTGPLRSVFEVIYKDWQYLPNQAPITVTEQISIWGGQYFYENKVSFNTVPANASLVTGTIDFYSKEDHKISKPGVAGLYTYDRQSEHKDLLGLGILTPAKYFNGYGHIGAIPGDITNVFTLDMKISQEQPTLYRYYVGWELSDRVFATKQGFERFIDSEEVKFGRPVIIR</sequence>
<proteinExistence type="predicted"/>
<reference evidence="2 3" key="1">
    <citation type="submission" date="2016-05" db="EMBL/GenBank/DDBJ databases">
        <title>Niabella ginsenosidivorans BS26 whole genome sequencing.</title>
        <authorList>
            <person name="Im W.T."/>
            <person name="Siddiqi M.Z."/>
        </authorList>
    </citation>
    <scope>NUCLEOTIDE SEQUENCE [LARGE SCALE GENOMIC DNA]</scope>
    <source>
        <strain evidence="2 3">BS26</strain>
    </source>
</reference>
<dbReference type="AlphaFoldDB" id="A0A1A9HWF2"/>
<feature type="chain" id="PRO_5008389544" evidence="1">
    <location>
        <begin position="20"/>
        <end position="420"/>
    </location>
</feature>
<dbReference type="RefSeq" id="WP_067750843.1">
    <property type="nucleotide sequence ID" value="NZ_CP015772.1"/>
</dbReference>
<evidence type="ECO:0000313" key="3">
    <source>
        <dbReference type="Proteomes" id="UP000077667"/>
    </source>
</evidence>
<evidence type="ECO:0000313" key="2">
    <source>
        <dbReference type="EMBL" id="ANH79716.1"/>
    </source>
</evidence>
<accession>A0A1A9HWF2</accession>
<feature type="signal peptide" evidence="1">
    <location>
        <begin position="1"/>
        <end position="19"/>
    </location>
</feature>
<dbReference type="OrthoDB" id="258246at2"/>
<gene>
    <name evidence="2" type="ORF">A8C56_00855</name>
</gene>
<dbReference type="KEGG" id="nia:A8C56_00855"/>
<dbReference type="Proteomes" id="UP000077667">
    <property type="component" value="Chromosome"/>
</dbReference>
<keyword evidence="3" id="KW-1185">Reference proteome</keyword>
<dbReference type="EMBL" id="CP015772">
    <property type="protein sequence ID" value="ANH79716.1"/>
    <property type="molecule type" value="Genomic_DNA"/>
</dbReference>
<name>A0A1A9HWF2_9BACT</name>
<dbReference type="InterPro" id="IPR032342">
    <property type="entry name" value="DUF4861"/>
</dbReference>
<evidence type="ECO:0000256" key="1">
    <source>
        <dbReference type="SAM" id="SignalP"/>
    </source>
</evidence>